<feature type="transmembrane region" description="Helical" evidence="1">
    <location>
        <begin position="20"/>
        <end position="42"/>
    </location>
</feature>
<accession>A0A8S5PXZ5</accession>
<protein>
    <submittedName>
        <fullName evidence="2">Zinc-ribbon containing domain protein</fullName>
    </submittedName>
</protein>
<name>A0A8S5PXZ5_9CAUD</name>
<evidence type="ECO:0000313" key="2">
    <source>
        <dbReference type="EMBL" id="DAE11754.1"/>
    </source>
</evidence>
<keyword evidence="1" id="KW-0472">Membrane</keyword>
<sequence length="113" mass="13173">MQKWLRQMGIELVRSVENEIMYGIGFQEIILLFIFFVIPSVVGYKLAQIKNRNVVLWAFLCFIFPPILIVLVFLGKIQKDISTRIQCPYCREFILEEAIICKHCGSKLDKSSE</sequence>
<proteinExistence type="predicted"/>
<feature type="transmembrane region" description="Helical" evidence="1">
    <location>
        <begin position="54"/>
        <end position="74"/>
    </location>
</feature>
<keyword evidence="1" id="KW-0812">Transmembrane</keyword>
<reference evidence="2" key="1">
    <citation type="journal article" date="2021" name="Proc. Natl. Acad. Sci. U.S.A.">
        <title>A Catalog of Tens of Thousands of Viruses from Human Metagenomes Reveals Hidden Associations with Chronic Diseases.</title>
        <authorList>
            <person name="Tisza M.J."/>
            <person name="Buck C.B."/>
        </authorList>
    </citation>
    <scope>NUCLEOTIDE SEQUENCE</scope>
    <source>
        <strain evidence="2">CtIlO27</strain>
    </source>
</reference>
<organism evidence="2">
    <name type="scientific">Podoviridae sp. ctIlO27</name>
    <dbReference type="NCBI Taxonomy" id="2825238"/>
    <lineage>
        <taxon>Viruses</taxon>
        <taxon>Duplodnaviria</taxon>
        <taxon>Heunggongvirae</taxon>
        <taxon>Uroviricota</taxon>
        <taxon>Caudoviricetes</taxon>
    </lineage>
</organism>
<evidence type="ECO:0000256" key="1">
    <source>
        <dbReference type="SAM" id="Phobius"/>
    </source>
</evidence>
<dbReference type="EMBL" id="BK015536">
    <property type="protein sequence ID" value="DAE11754.1"/>
    <property type="molecule type" value="Genomic_DNA"/>
</dbReference>
<keyword evidence="1" id="KW-1133">Transmembrane helix</keyword>